<name>A0A136KH94_9BACT</name>
<comment type="caution">
    <text evidence="2">The sequence shown here is derived from an EMBL/GenBank/DDBJ whole genome shotgun (WGS) entry which is preliminary data.</text>
</comment>
<dbReference type="STRING" id="1617427.UZ20_WS6002000702"/>
<sequence length="266" mass="30437">MNPFRKILRLILGFLSSYAIKKHKIEVIVVAGWYGSDIARELSYTILNDNLRVRRNTQEIWWDFSIPLAILGYKDKRRSTYMWLLLIFRAFVYLIISKPNPHILLLNANCTFEHTAKYWASIVKPDTLVILNNKKDSVIVKELLRSMIKNKKGKLVYNLSAIDSVTLQELRNNLDLHTFSLEAGSSKDIIVTSNKQYHIILYGKKKYTIPKSELHGITPEVLAASLALAKSYGVDLAEASFSLLKFELPASIIAKIRTNLEVNKVQ</sequence>
<proteinExistence type="predicted"/>
<organism evidence="2 3">
    <name type="scientific">candidate division WS6 bacterium OLB21</name>
    <dbReference type="NCBI Taxonomy" id="1617427"/>
    <lineage>
        <taxon>Bacteria</taxon>
        <taxon>Candidatus Dojkabacteria</taxon>
    </lineage>
</organism>
<gene>
    <name evidence="2" type="ORF">UZ20_WS6002000702</name>
</gene>
<dbReference type="AlphaFoldDB" id="A0A136KH94"/>
<evidence type="ECO:0000313" key="3">
    <source>
        <dbReference type="Proteomes" id="UP000070449"/>
    </source>
</evidence>
<keyword evidence="1" id="KW-1133">Transmembrane helix</keyword>
<keyword evidence="1" id="KW-0472">Membrane</keyword>
<feature type="transmembrane region" description="Helical" evidence="1">
    <location>
        <begin position="80"/>
        <end position="96"/>
    </location>
</feature>
<dbReference type="EMBL" id="JYPD01000022">
    <property type="protein sequence ID" value="KXK08698.1"/>
    <property type="molecule type" value="Genomic_DNA"/>
</dbReference>
<evidence type="ECO:0000256" key="1">
    <source>
        <dbReference type="SAM" id="Phobius"/>
    </source>
</evidence>
<evidence type="ECO:0000313" key="2">
    <source>
        <dbReference type="EMBL" id="KXK08698.1"/>
    </source>
</evidence>
<dbReference type="Proteomes" id="UP000070449">
    <property type="component" value="Unassembled WGS sequence"/>
</dbReference>
<reference evidence="2 3" key="1">
    <citation type="submission" date="2015-02" db="EMBL/GenBank/DDBJ databases">
        <title>Improved understanding of the partial-nitritation anammox process through 23 genomes representing the majority of the microbial community.</title>
        <authorList>
            <person name="Speth D.R."/>
            <person name="In T Zandt M."/>
            <person name="Guerrero Cruz S."/>
            <person name="Jetten M.S."/>
            <person name="Dutilh B.E."/>
        </authorList>
    </citation>
    <scope>NUCLEOTIDE SEQUENCE [LARGE SCALE GENOMIC DNA]</scope>
    <source>
        <strain evidence="2">OLB21</strain>
    </source>
</reference>
<keyword evidence="1" id="KW-0812">Transmembrane</keyword>
<protein>
    <submittedName>
        <fullName evidence="2">Uncharacterized protein</fullName>
    </submittedName>
</protein>
<accession>A0A136KH94</accession>